<sequence length="251" mass="28003">MIPASPFPLTHSHSTPSLPSPATSPPCSRNPPNNSTWHADSTVTRRHRHSISGQMSYLKMLGFGVAPGGGLVVQQHRKMNSAGSTNSLFSTAVISGSSSAPNLRDIIPNTASVSDNIPKQRISTFYLLCLKYGFGLDKKKSLKSDLNIKELFLTVIKVNKTIFIYLYVKSHDLWLSLLINNINTHKIKINYRRLWRSSTHQAIGNTSQCPFFATTRCLLRYHDLSPVVPYSRFFPSQVSLYSPLFLHTPSS</sequence>
<protein>
    <submittedName>
        <fullName evidence="2">Uncharacterized protein</fullName>
    </submittedName>
</protein>
<gene>
    <name evidence="2" type="ORF">TPAB3V08_LOCUS479</name>
</gene>
<evidence type="ECO:0000256" key="1">
    <source>
        <dbReference type="SAM" id="MobiDB-lite"/>
    </source>
</evidence>
<dbReference type="EMBL" id="CAJPIN010000372">
    <property type="protein sequence ID" value="CAG2053422.1"/>
    <property type="molecule type" value="Genomic_DNA"/>
</dbReference>
<organism evidence="2 3">
    <name type="scientific">Timema podura</name>
    <name type="common">Walking stick</name>
    <dbReference type="NCBI Taxonomy" id="61482"/>
    <lineage>
        <taxon>Eukaryota</taxon>
        <taxon>Metazoa</taxon>
        <taxon>Ecdysozoa</taxon>
        <taxon>Arthropoda</taxon>
        <taxon>Hexapoda</taxon>
        <taxon>Insecta</taxon>
        <taxon>Pterygota</taxon>
        <taxon>Neoptera</taxon>
        <taxon>Polyneoptera</taxon>
        <taxon>Phasmatodea</taxon>
        <taxon>Timematodea</taxon>
        <taxon>Timematoidea</taxon>
        <taxon>Timematidae</taxon>
        <taxon>Timema</taxon>
    </lineage>
</organism>
<feature type="compositionally biased region" description="Low complexity" evidence="1">
    <location>
        <begin position="25"/>
        <end position="35"/>
    </location>
</feature>
<dbReference type="Proteomes" id="UP001153148">
    <property type="component" value="Unassembled WGS sequence"/>
</dbReference>
<proteinExistence type="predicted"/>
<comment type="caution">
    <text evidence="2">The sequence shown here is derived from an EMBL/GenBank/DDBJ whole genome shotgun (WGS) entry which is preliminary data.</text>
</comment>
<name>A0ABN7NIY7_TIMPD</name>
<accession>A0ABN7NIY7</accession>
<feature type="compositionally biased region" description="Low complexity" evidence="1">
    <location>
        <begin position="8"/>
        <end position="17"/>
    </location>
</feature>
<reference evidence="2" key="1">
    <citation type="submission" date="2021-03" db="EMBL/GenBank/DDBJ databases">
        <authorList>
            <person name="Tran Van P."/>
        </authorList>
    </citation>
    <scope>NUCLEOTIDE SEQUENCE</scope>
</reference>
<keyword evidence="3" id="KW-1185">Reference proteome</keyword>
<feature type="region of interest" description="Disordered" evidence="1">
    <location>
        <begin position="1"/>
        <end position="42"/>
    </location>
</feature>
<evidence type="ECO:0000313" key="3">
    <source>
        <dbReference type="Proteomes" id="UP001153148"/>
    </source>
</evidence>
<evidence type="ECO:0000313" key="2">
    <source>
        <dbReference type="EMBL" id="CAG2053422.1"/>
    </source>
</evidence>